<reference evidence="1 2" key="1">
    <citation type="journal article" date="2024" name="G3 (Bethesda)">
        <title>Genome assembly of Hibiscus sabdariffa L. provides insights into metabolisms of medicinal natural products.</title>
        <authorList>
            <person name="Kim T."/>
        </authorList>
    </citation>
    <scope>NUCLEOTIDE SEQUENCE [LARGE SCALE GENOMIC DNA]</scope>
    <source>
        <strain evidence="1">TK-2024</strain>
        <tissue evidence="1">Old leaves</tissue>
    </source>
</reference>
<accession>A0ABR2Q154</accession>
<evidence type="ECO:0000313" key="1">
    <source>
        <dbReference type="EMBL" id="KAK8994409.1"/>
    </source>
</evidence>
<evidence type="ECO:0000313" key="2">
    <source>
        <dbReference type="Proteomes" id="UP001396334"/>
    </source>
</evidence>
<organism evidence="1 2">
    <name type="scientific">Hibiscus sabdariffa</name>
    <name type="common">roselle</name>
    <dbReference type="NCBI Taxonomy" id="183260"/>
    <lineage>
        <taxon>Eukaryota</taxon>
        <taxon>Viridiplantae</taxon>
        <taxon>Streptophyta</taxon>
        <taxon>Embryophyta</taxon>
        <taxon>Tracheophyta</taxon>
        <taxon>Spermatophyta</taxon>
        <taxon>Magnoliopsida</taxon>
        <taxon>eudicotyledons</taxon>
        <taxon>Gunneridae</taxon>
        <taxon>Pentapetalae</taxon>
        <taxon>rosids</taxon>
        <taxon>malvids</taxon>
        <taxon>Malvales</taxon>
        <taxon>Malvaceae</taxon>
        <taxon>Malvoideae</taxon>
        <taxon>Hibiscus</taxon>
    </lineage>
</organism>
<comment type="caution">
    <text evidence="1">The sequence shown here is derived from an EMBL/GenBank/DDBJ whole genome shotgun (WGS) entry which is preliminary data.</text>
</comment>
<gene>
    <name evidence="1" type="ORF">V6N11_045501</name>
</gene>
<proteinExistence type="predicted"/>
<dbReference type="Proteomes" id="UP001396334">
    <property type="component" value="Unassembled WGS sequence"/>
</dbReference>
<keyword evidence="2" id="KW-1185">Reference proteome</keyword>
<protein>
    <submittedName>
        <fullName evidence="1">Uncharacterized protein</fullName>
    </submittedName>
</protein>
<dbReference type="EMBL" id="JBBPBN010000047">
    <property type="protein sequence ID" value="KAK8994409.1"/>
    <property type="molecule type" value="Genomic_DNA"/>
</dbReference>
<sequence>MVKILYEIQEIPYSFEASKKTNKTKKTKSASCVVAKEAMEKSFKTRAFKIQLTHSPTQTVIIDISFC</sequence>
<name>A0ABR2Q154_9ROSI</name>